<dbReference type="SUPFAM" id="SSF56672">
    <property type="entry name" value="DNA/RNA polymerases"/>
    <property type="match status" value="1"/>
</dbReference>
<dbReference type="GO" id="GO:0015074">
    <property type="term" value="P:DNA integration"/>
    <property type="evidence" value="ECO:0007669"/>
    <property type="project" value="UniProtKB-KW"/>
</dbReference>
<feature type="domain" description="Reverse transcriptase RNase H-like" evidence="17">
    <location>
        <begin position="797"/>
        <end position="889"/>
    </location>
</feature>
<evidence type="ECO:0000256" key="1">
    <source>
        <dbReference type="ARBA" id="ARBA00022670"/>
    </source>
</evidence>
<dbReference type="InterPro" id="IPR056924">
    <property type="entry name" value="SH3_Tf2-1"/>
</dbReference>
<dbReference type="InterPro" id="IPR050951">
    <property type="entry name" value="Retrovirus_Pol_polyprotein"/>
</dbReference>
<evidence type="ECO:0000256" key="10">
    <source>
        <dbReference type="ARBA" id="ARBA00022908"/>
    </source>
</evidence>
<evidence type="ECO:0000259" key="19">
    <source>
        <dbReference type="Pfam" id="PF24626"/>
    </source>
</evidence>
<dbReference type="InterPro" id="IPR043502">
    <property type="entry name" value="DNA/RNA_pol_sf"/>
</dbReference>
<dbReference type="InterPro" id="IPR041588">
    <property type="entry name" value="Integrase_H2C2"/>
</dbReference>
<feature type="compositionally biased region" description="Basic and acidic residues" evidence="15">
    <location>
        <begin position="385"/>
        <end position="400"/>
    </location>
</feature>
<evidence type="ECO:0000313" key="20">
    <source>
        <dbReference type="EMBL" id="GEU99874.1"/>
    </source>
</evidence>
<dbReference type="Pfam" id="PF17921">
    <property type="entry name" value="Integrase_H2C2"/>
    <property type="match status" value="1"/>
</dbReference>
<dbReference type="Gene3D" id="3.10.10.10">
    <property type="entry name" value="HIV Type 1 Reverse Transcriptase, subunit A, domain 1"/>
    <property type="match status" value="1"/>
</dbReference>
<keyword evidence="6" id="KW-0064">Aspartyl protease</keyword>
<feature type="compositionally biased region" description="Acidic residues" evidence="15">
    <location>
        <begin position="77"/>
        <end position="102"/>
    </location>
</feature>
<dbReference type="GO" id="GO:0004519">
    <property type="term" value="F:endonuclease activity"/>
    <property type="evidence" value="ECO:0007669"/>
    <property type="project" value="UniProtKB-KW"/>
</dbReference>
<dbReference type="GO" id="GO:0003677">
    <property type="term" value="F:DNA binding"/>
    <property type="evidence" value="ECO:0007669"/>
    <property type="project" value="UniProtKB-KW"/>
</dbReference>
<keyword evidence="1" id="KW-0645">Protease</keyword>
<dbReference type="GO" id="GO:0004190">
    <property type="term" value="F:aspartic-type endopeptidase activity"/>
    <property type="evidence" value="ECO:0007669"/>
    <property type="project" value="UniProtKB-KW"/>
</dbReference>
<evidence type="ECO:0000256" key="12">
    <source>
        <dbReference type="ARBA" id="ARBA00022932"/>
    </source>
</evidence>
<dbReference type="GO" id="GO:0006508">
    <property type="term" value="P:proteolysis"/>
    <property type="evidence" value="ECO:0007669"/>
    <property type="project" value="UniProtKB-KW"/>
</dbReference>
<keyword evidence="11 20" id="KW-0695">RNA-directed DNA polymerase</keyword>
<dbReference type="InterPro" id="IPR000477">
    <property type="entry name" value="RT_dom"/>
</dbReference>
<dbReference type="GO" id="GO:0003887">
    <property type="term" value="F:DNA-directed DNA polymerase activity"/>
    <property type="evidence" value="ECO:0007669"/>
    <property type="project" value="UniProtKB-KW"/>
</dbReference>
<proteinExistence type="predicted"/>
<feature type="region of interest" description="Disordered" evidence="15">
    <location>
        <begin position="16"/>
        <end position="119"/>
    </location>
</feature>
<organism evidence="20">
    <name type="scientific">Tanacetum cinerariifolium</name>
    <name type="common">Dalmatian daisy</name>
    <name type="synonym">Chrysanthemum cinerariifolium</name>
    <dbReference type="NCBI Taxonomy" id="118510"/>
    <lineage>
        <taxon>Eukaryota</taxon>
        <taxon>Viridiplantae</taxon>
        <taxon>Streptophyta</taxon>
        <taxon>Embryophyta</taxon>
        <taxon>Tracheophyta</taxon>
        <taxon>Spermatophyta</taxon>
        <taxon>Magnoliopsida</taxon>
        <taxon>eudicotyledons</taxon>
        <taxon>Gunneridae</taxon>
        <taxon>Pentapetalae</taxon>
        <taxon>asterids</taxon>
        <taxon>campanulids</taxon>
        <taxon>Asterales</taxon>
        <taxon>Asteraceae</taxon>
        <taxon>Asteroideae</taxon>
        <taxon>Anthemideae</taxon>
        <taxon>Anthemidinae</taxon>
        <taxon>Tanacetum</taxon>
    </lineage>
</organism>
<reference evidence="20" key="1">
    <citation type="journal article" date="2019" name="Sci. Rep.">
        <title>Draft genome of Tanacetum cinerariifolium, the natural source of mosquito coil.</title>
        <authorList>
            <person name="Yamashiro T."/>
            <person name="Shiraishi A."/>
            <person name="Satake H."/>
            <person name="Nakayama K."/>
        </authorList>
    </citation>
    <scope>NUCLEOTIDE SEQUENCE</scope>
</reference>
<dbReference type="EMBL" id="BKCJ010012282">
    <property type="protein sequence ID" value="GEU99874.1"/>
    <property type="molecule type" value="Genomic_DNA"/>
</dbReference>
<feature type="region of interest" description="Disordered" evidence="15">
    <location>
        <begin position="385"/>
        <end position="412"/>
    </location>
</feature>
<dbReference type="CDD" id="cd09274">
    <property type="entry name" value="RNase_HI_RT_Ty3"/>
    <property type="match status" value="1"/>
</dbReference>
<gene>
    <name evidence="20" type="ORF">Tci_071852</name>
</gene>
<evidence type="ECO:0000256" key="14">
    <source>
        <dbReference type="ARBA" id="ARBA00023172"/>
    </source>
</evidence>
<keyword evidence="4" id="KW-0540">Nuclease</keyword>
<evidence type="ECO:0000256" key="9">
    <source>
        <dbReference type="ARBA" id="ARBA00022842"/>
    </source>
</evidence>
<evidence type="ECO:0000259" key="16">
    <source>
        <dbReference type="Pfam" id="PF00078"/>
    </source>
</evidence>
<dbReference type="Gene3D" id="3.30.70.270">
    <property type="match status" value="1"/>
</dbReference>
<dbReference type="AlphaFoldDB" id="A0A699GLD9"/>
<name>A0A699GLD9_TANCI</name>
<evidence type="ECO:0000256" key="13">
    <source>
        <dbReference type="ARBA" id="ARBA00023125"/>
    </source>
</evidence>
<evidence type="ECO:0000256" key="11">
    <source>
        <dbReference type="ARBA" id="ARBA00022918"/>
    </source>
</evidence>
<evidence type="ECO:0000256" key="5">
    <source>
        <dbReference type="ARBA" id="ARBA00022723"/>
    </source>
</evidence>
<dbReference type="Pfam" id="PF00078">
    <property type="entry name" value="RVT_1"/>
    <property type="match status" value="1"/>
</dbReference>
<sequence length="1254" mass="142508">MMPEDPYAYVEAVLQAPPSPDYVPGPEHPPSPAYVPKFVPEPAYPEFMPPEDDVVPTEEQPLPAAVSPTADSLGYIPEEDEEEEESSKDDVDNEEEDEDDNKGEEKQPAPTDSIPPPPMHRYKAAMIRLRAESPSTSHPPPLIVLPHTRESMAMMRVVAPSAYILAPRSETPLLGTPPLLPIPLPASSLPLLLPSTDCRADVPEVTLPPWKRLCIALGPRFEVEESSSASTARPTWGFRADYGFAGTLDVEIKREPDREIGYGISDVWEDPDEFAEEIPTTDVADQLNMLRRDRRSHARTARLMKSETRLSCEAWIQSMDANDTTRAEVMSLRTTVLAQQTEIAGLQKMAPKRTTRSTTTTTTTPVTNAHLKELIDQGIADALAARDADRSRNGKDRHDSGTGVRRQAPPSRECTYQDFMKFKPLYFKGTEGVIELTQWSPTNANTANNQIGTRTGQKVTFFECEAQGHFKRECPKLKNNNRGNQGGNGNAPAKVFAVGRAGTNPDSNVVTVTFLLNNCYASILFDTEKIVRIPWGNKTLIVCSDGRNRGNKTCLNIISCTKKQKYMLKGCHVFFAHVTTKETRDKSEKKRLEDVPIVLDFLEVFLEDLLGLPPTRQVEFQIDLIPSDAPVAQAPYRLTSSKMKELSDQLKELSDKVKNRYPLPRIDDLFDQLQGSSVYSKINLRSGYHQLRIREEDILNTAFRTRYGHYEFHVMPFGLTNAPTVFMDLMNSVCKPYLDKFVIVFIDDILIYSKNKEKHEEHLKLILELLKKEKLSRFQLIKQKLRSAPILALPEGSKDFVVYCHDSHKGLGDVLMQREKVIAYASRQLKIHEKNHMTHVLELGSVVFADYLYETKCTVFTDHKSLQHILEQKELNMRQRRWLVLLSNYDCEIRYHPGKANVLADTLSSQIEAQKPENIKKEDVGGMIRKDIPKEKLEPRADGTLCLNGKSWLSCYGDLRTVIMHESHKSKYSIHSGSDKMYQDMKKLYWWLNMKADIATYVSKCLTCAKVKAEHQRPLGLLVQPEISQWKWDNITMDFITKLSKSSQEKLAIMYLKEVGTRHGIPVLSICDRDPRVGLTICLVEFSNNNSYHASIKAAPFESLYGRKCRSPICWAEVGEVQLLGPELVQETTEKIIQIKQRIQVARDRQKSYADSKLHFGKRVKLNHIYVRPFKVLEKVGSIAYKLKLPHELSRVHNTFHVSNLKKCYADEPLAVPLDGLHFDDKLHFVEEPVEIMDREVKRLKRSRIPIVKV</sequence>
<accession>A0A699GLD9</accession>
<evidence type="ECO:0000256" key="6">
    <source>
        <dbReference type="ARBA" id="ARBA00022750"/>
    </source>
</evidence>
<feature type="compositionally biased region" description="Pro residues" evidence="15">
    <location>
        <begin position="17"/>
        <end position="33"/>
    </location>
</feature>
<evidence type="ECO:0000259" key="18">
    <source>
        <dbReference type="Pfam" id="PF17921"/>
    </source>
</evidence>
<keyword evidence="7" id="KW-0255">Endonuclease</keyword>
<dbReference type="PANTHER" id="PTHR37984:SF5">
    <property type="entry name" value="PROTEIN NYNRIN-LIKE"/>
    <property type="match status" value="1"/>
</dbReference>
<keyword evidence="5" id="KW-0479">Metal-binding</keyword>
<evidence type="ECO:0000256" key="8">
    <source>
        <dbReference type="ARBA" id="ARBA00022801"/>
    </source>
</evidence>
<protein>
    <submittedName>
        <fullName evidence="20">Putative reverse transcriptase domain-containing protein</fullName>
    </submittedName>
</protein>
<dbReference type="Pfam" id="PF17917">
    <property type="entry name" value="RT_RNaseH"/>
    <property type="match status" value="1"/>
</dbReference>
<feature type="domain" description="Reverse transcriptase" evidence="16">
    <location>
        <begin position="637"/>
        <end position="775"/>
    </location>
</feature>
<dbReference type="Gene3D" id="1.10.340.70">
    <property type="match status" value="1"/>
</dbReference>
<evidence type="ECO:0000256" key="7">
    <source>
        <dbReference type="ARBA" id="ARBA00022759"/>
    </source>
</evidence>
<dbReference type="GO" id="GO:0003964">
    <property type="term" value="F:RNA-directed DNA polymerase activity"/>
    <property type="evidence" value="ECO:0007669"/>
    <property type="project" value="UniProtKB-KW"/>
</dbReference>
<comment type="caution">
    <text evidence="20">The sequence shown here is derived from an EMBL/GenBank/DDBJ whole genome shotgun (WGS) entry which is preliminary data.</text>
</comment>
<keyword evidence="14" id="KW-0233">DNA recombination</keyword>
<keyword evidence="9" id="KW-0460">Magnesium</keyword>
<feature type="domain" description="Tf2-1-like SH3-like" evidence="19">
    <location>
        <begin position="1158"/>
        <end position="1208"/>
    </location>
</feature>
<dbReference type="GO" id="GO:0046872">
    <property type="term" value="F:metal ion binding"/>
    <property type="evidence" value="ECO:0007669"/>
    <property type="project" value="UniProtKB-KW"/>
</dbReference>
<dbReference type="CDD" id="cd01647">
    <property type="entry name" value="RT_LTR"/>
    <property type="match status" value="1"/>
</dbReference>
<keyword evidence="12" id="KW-0239">DNA-directed DNA polymerase</keyword>
<dbReference type="GO" id="GO:0006310">
    <property type="term" value="P:DNA recombination"/>
    <property type="evidence" value="ECO:0007669"/>
    <property type="project" value="UniProtKB-KW"/>
</dbReference>
<evidence type="ECO:0000256" key="15">
    <source>
        <dbReference type="SAM" id="MobiDB-lite"/>
    </source>
</evidence>
<keyword evidence="2" id="KW-0808">Transferase</keyword>
<dbReference type="PANTHER" id="PTHR37984">
    <property type="entry name" value="PROTEIN CBG26694"/>
    <property type="match status" value="1"/>
</dbReference>
<keyword evidence="13" id="KW-0238">DNA-binding</keyword>
<keyword evidence="10" id="KW-0229">DNA integration</keyword>
<feature type="domain" description="Integrase zinc-binding" evidence="18">
    <location>
        <begin position="958"/>
        <end position="1013"/>
    </location>
</feature>
<evidence type="ECO:0000256" key="3">
    <source>
        <dbReference type="ARBA" id="ARBA00022695"/>
    </source>
</evidence>
<evidence type="ECO:0000256" key="2">
    <source>
        <dbReference type="ARBA" id="ARBA00022679"/>
    </source>
</evidence>
<dbReference type="Pfam" id="PF24626">
    <property type="entry name" value="SH3_Tf2-1"/>
    <property type="match status" value="1"/>
</dbReference>
<keyword evidence="3" id="KW-0548">Nucleotidyltransferase</keyword>
<evidence type="ECO:0000259" key="17">
    <source>
        <dbReference type="Pfam" id="PF17917"/>
    </source>
</evidence>
<dbReference type="InterPro" id="IPR043128">
    <property type="entry name" value="Rev_trsase/Diguanyl_cyclase"/>
</dbReference>
<evidence type="ECO:0000256" key="4">
    <source>
        <dbReference type="ARBA" id="ARBA00022722"/>
    </source>
</evidence>
<dbReference type="InterPro" id="IPR041373">
    <property type="entry name" value="RT_RNaseH"/>
</dbReference>
<keyword evidence="8" id="KW-0378">Hydrolase</keyword>